<evidence type="ECO:0000313" key="21">
    <source>
        <dbReference type="Proteomes" id="UP000321129"/>
    </source>
</evidence>
<organism evidence="20 21">
    <name type="scientific">Flavisphingopyxis soli</name>
    <dbReference type="NCBI Taxonomy" id="2601267"/>
    <lineage>
        <taxon>Bacteria</taxon>
        <taxon>Pseudomonadati</taxon>
        <taxon>Pseudomonadota</taxon>
        <taxon>Alphaproteobacteria</taxon>
        <taxon>Sphingomonadales</taxon>
        <taxon>Sphingopyxidaceae</taxon>
        <taxon>Flavisphingopyxis</taxon>
    </lineage>
</organism>
<dbReference type="GO" id="GO:0005737">
    <property type="term" value="C:cytoplasm"/>
    <property type="evidence" value="ECO:0007669"/>
    <property type="project" value="UniProtKB-SubCell"/>
</dbReference>
<feature type="domain" description="Sigma-54 factor interaction" evidence="18">
    <location>
        <begin position="140"/>
        <end position="368"/>
    </location>
</feature>
<dbReference type="PROSITE" id="PS00688">
    <property type="entry name" value="SIGMA54_INTERACT_3"/>
    <property type="match status" value="1"/>
</dbReference>
<dbReference type="RefSeq" id="WP_147123133.1">
    <property type="nucleotide sequence ID" value="NZ_VOPY01000002.1"/>
</dbReference>
<keyword evidence="9" id="KW-0805">Transcription regulation</keyword>
<keyword evidence="13" id="KW-0535">Nitrogen fixation</keyword>
<evidence type="ECO:0000256" key="2">
    <source>
        <dbReference type="ARBA" id="ARBA00019059"/>
    </source>
</evidence>
<dbReference type="InterPro" id="IPR003593">
    <property type="entry name" value="AAA+_ATPase"/>
</dbReference>
<evidence type="ECO:0000256" key="1">
    <source>
        <dbReference type="ARBA" id="ARBA00004496"/>
    </source>
</evidence>
<dbReference type="GO" id="GO:0005524">
    <property type="term" value="F:ATP binding"/>
    <property type="evidence" value="ECO:0007669"/>
    <property type="project" value="UniProtKB-KW"/>
</dbReference>
<keyword evidence="4" id="KW-0678">Repressor</keyword>
<evidence type="ECO:0000256" key="11">
    <source>
        <dbReference type="ARBA" id="ARBA00023159"/>
    </source>
</evidence>
<dbReference type="InterPro" id="IPR058031">
    <property type="entry name" value="AAA_lid_NorR"/>
</dbReference>
<evidence type="ECO:0000256" key="17">
    <source>
        <dbReference type="PROSITE-ProRule" id="PRU00169"/>
    </source>
</evidence>
<dbReference type="Pfam" id="PF00158">
    <property type="entry name" value="Sigma54_activat"/>
    <property type="match status" value="1"/>
</dbReference>
<accession>A0A5C6U8H8</accession>
<dbReference type="OrthoDB" id="9154941at2"/>
<dbReference type="SMART" id="SM00448">
    <property type="entry name" value="REC"/>
    <property type="match status" value="1"/>
</dbReference>
<evidence type="ECO:0000256" key="16">
    <source>
        <dbReference type="ARBA" id="ARBA00043886"/>
    </source>
</evidence>
<evidence type="ECO:0000313" key="20">
    <source>
        <dbReference type="EMBL" id="TXC69179.1"/>
    </source>
</evidence>
<keyword evidence="3" id="KW-0963">Cytoplasm</keyword>
<keyword evidence="12" id="KW-0804">Transcription</keyword>
<dbReference type="Gene3D" id="3.40.50.2300">
    <property type="match status" value="1"/>
</dbReference>
<dbReference type="EMBL" id="VOPY01000002">
    <property type="protein sequence ID" value="TXC69179.1"/>
    <property type="molecule type" value="Genomic_DNA"/>
</dbReference>
<dbReference type="InterPro" id="IPR027417">
    <property type="entry name" value="P-loop_NTPase"/>
</dbReference>
<dbReference type="GO" id="GO:0000160">
    <property type="term" value="P:phosphorelay signal transduction system"/>
    <property type="evidence" value="ECO:0007669"/>
    <property type="project" value="UniProtKB-KW"/>
</dbReference>
<comment type="caution">
    <text evidence="20">The sequence shown here is derived from an EMBL/GenBank/DDBJ whole genome shotgun (WGS) entry which is preliminary data.</text>
</comment>
<dbReference type="PROSITE" id="PS00675">
    <property type="entry name" value="SIGMA54_INTERACT_1"/>
    <property type="match status" value="1"/>
</dbReference>
<keyword evidence="8" id="KW-0902">Two-component regulatory system</keyword>
<dbReference type="SUPFAM" id="SSF52172">
    <property type="entry name" value="CheY-like"/>
    <property type="match status" value="1"/>
</dbReference>
<protein>
    <recommendedName>
        <fullName evidence="2">DNA-binding transcriptional regulator NtrC</fullName>
    </recommendedName>
    <alternativeName>
        <fullName evidence="14">Nitrogen regulation protein NR(I)</fullName>
    </alternativeName>
    <alternativeName>
        <fullName evidence="15">Nitrogen regulator I</fullName>
    </alternativeName>
</protein>
<dbReference type="Gene3D" id="1.10.8.60">
    <property type="match status" value="1"/>
</dbReference>
<dbReference type="InterPro" id="IPR011006">
    <property type="entry name" value="CheY-like_superfamily"/>
</dbReference>
<evidence type="ECO:0000256" key="15">
    <source>
        <dbReference type="ARBA" id="ARBA00031910"/>
    </source>
</evidence>
<keyword evidence="5 17" id="KW-0597">Phosphoprotein</keyword>
<dbReference type="InterPro" id="IPR025943">
    <property type="entry name" value="Sigma_54_int_dom_ATP-bd_2"/>
</dbReference>
<evidence type="ECO:0000256" key="9">
    <source>
        <dbReference type="ARBA" id="ARBA00023015"/>
    </source>
</evidence>
<dbReference type="PRINTS" id="PR01590">
    <property type="entry name" value="HTHFIS"/>
</dbReference>
<dbReference type="AlphaFoldDB" id="A0A5C6U8H8"/>
<evidence type="ECO:0000256" key="5">
    <source>
        <dbReference type="ARBA" id="ARBA00022553"/>
    </source>
</evidence>
<evidence type="ECO:0000256" key="10">
    <source>
        <dbReference type="ARBA" id="ARBA00023125"/>
    </source>
</evidence>
<dbReference type="PANTHER" id="PTHR32071">
    <property type="entry name" value="TRANSCRIPTIONAL REGULATORY PROTEIN"/>
    <property type="match status" value="1"/>
</dbReference>
<feature type="domain" description="Response regulatory" evidence="19">
    <location>
        <begin position="6"/>
        <end position="120"/>
    </location>
</feature>
<dbReference type="InterPro" id="IPR025662">
    <property type="entry name" value="Sigma_54_int_dom_ATP-bd_1"/>
</dbReference>
<name>A0A5C6U8H8_9SPHN</name>
<gene>
    <name evidence="20" type="ORF">FSZ31_09680</name>
</gene>
<reference evidence="20 21" key="1">
    <citation type="submission" date="2019-08" db="EMBL/GenBank/DDBJ databases">
        <title>Sphingorhabdus soil sp. nov., isolated from arctic soil.</title>
        <authorList>
            <person name="Liu Y."/>
        </authorList>
    </citation>
    <scope>NUCLEOTIDE SEQUENCE [LARGE SCALE GENOMIC DNA]</scope>
    <source>
        <strain evidence="20 21">D-2Q-5-6</strain>
    </source>
</reference>
<evidence type="ECO:0000256" key="13">
    <source>
        <dbReference type="ARBA" id="ARBA00023231"/>
    </source>
</evidence>
<dbReference type="Gene3D" id="1.10.10.60">
    <property type="entry name" value="Homeodomain-like"/>
    <property type="match status" value="1"/>
</dbReference>
<evidence type="ECO:0000256" key="3">
    <source>
        <dbReference type="ARBA" id="ARBA00022490"/>
    </source>
</evidence>
<comment type="function">
    <text evidence="16">Member of the two-component regulatory system NtrB/NtrC, which controls expression of the nitrogen-regulated (ntr) genes in response to nitrogen limitation. Phosphorylated NtrC binds directly to DNA and stimulates the formation of open promoter-sigma54-RNA polymerase complexes.</text>
</comment>
<dbReference type="PROSITE" id="PS50045">
    <property type="entry name" value="SIGMA54_INTERACT_4"/>
    <property type="match status" value="1"/>
</dbReference>
<dbReference type="CDD" id="cd00009">
    <property type="entry name" value="AAA"/>
    <property type="match status" value="1"/>
</dbReference>
<dbReference type="SUPFAM" id="SSF46689">
    <property type="entry name" value="Homeodomain-like"/>
    <property type="match status" value="1"/>
</dbReference>
<sequence length="465" mass="49969">MSGSPHILLAEDDNAVATVIQASLEGAGYRVALAETRAARDAMLAGAAYDLLITDVVFPDGNGFDTLADALANTDGCSVIVVSAQNTLDTAIRAARLGSYDYLPKPFDLDELLKTTAAAMHREASAAEPAQDPDGGEQLLIGRTPPMQALYRVIARLADNDLAVLIGGESGTGKELVARAIHQSGQRAQRPFVAINMAAIPRDLVESELFGHERGAFTGANARTEGRFGQAEGGTLFLDEIGDMPLDAQTRLLRVLQSGEYSPVGGSEVRRSDVRIIAASHRSLPDLVAEGRFREDLFYRLNVVPVAVPALRERRGDIAGLCRHFMVGAQDRGLPAKTISAAALKLIERQDWPGNVRELENFVYRMCVLARGDTFGVSDVRAQFVTATDESGGDVDGIDGAIAGWLADRAPSATGALYDDLLARIERPLFEYVLGETGGNQLRAAERLGINRNTLRKRLARHDLP</sequence>
<keyword evidence="7" id="KW-0067">ATP-binding</keyword>
<dbReference type="FunFam" id="3.40.50.300:FF:000006">
    <property type="entry name" value="DNA-binding transcriptional regulator NtrC"/>
    <property type="match status" value="1"/>
</dbReference>
<feature type="modified residue" description="4-aspartylphosphate" evidence="17">
    <location>
        <position position="55"/>
    </location>
</feature>
<evidence type="ECO:0000256" key="4">
    <source>
        <dbReference type="ARBA" id="ARBA00022491"/>
    </source>
</evidence>
<dbReference type="InterPro" id="IPR009057">
    <property type="entry name" value="Homeodomain-like_sf"/>
</dbReference>
<evidence type="ECO:0000256" key="14">
    <source>
        <dbReference type="ARBA" id="ARBA00029881"/>
    </source>
</evidence>
<dbReference type="Proteomes" id="UP000321129">
    <property type="component" value="Unassembled WGS sequence"/>
</dbReference>
<evidence type="ECO:0000256" key="6">
    <source>
        <dbReference type="ARBA" id="ARBA00022741"/>
    </source>
</evidence>
<keyword evidence="21" id="KW-1185">Reference proteome</keyword>
<dbReference type="Pfam" id="PF02954">
    <property type="entry name" value="HTH_8"/>
    <property type="match status" value="1"/>
</dbReference>
<dbReference type="PROSITE" id="PS00676">
    <property type="entry name" value="SIGMA54_INTERACT_2"/>
    <property type="match status" value="1"/>
</dbReference>
<keyword evidence="10" id="KW-0238">DNA-binding</keyword>
<dbReference type="InterPro" id="IPR002197">
    <property type="entry name" value="HTH_Fis"/>
</dbReference>
<keyword evidence="11" id="KW-0010">Activator</keyword>
<dbReference type="Pfam" id="PF25601">
    <property type="entry name" value="AAA_lid_14"/>
    <property type="match status" value="1"/>
</dbReference>
<evidence type="ECO:0000259" key="18">
    <source>
        <dbReference type="PROSITE" id="PS50045"/>
    </source>
</evidence>
<keyword evidence="6" id="KW-0547">Nucleotide-binding</keyword>
<dbReference type="InterPro" id="IPR001789">
    <property type="entry name" value="Sig_transdc_resp-reg_receiver"/>
</dbReference>
<dbReference type="GO" id="GO:0006355">
    <property type="term" value="P:regulation of DNA-templated transcription"/>
    <property type="evidence" value="ECO:0007669"/>
    <property type="project" value="InterPro"/>
</dbReference>
<dbReference type="InterPro" id="IPR002078">
    <property type="entry name" value="Sigma_54_int"/>
</dbReference>
<evidence type="ECO:0000256" key="7">
    <source>
        <dbReference type="ARBA" id="ARBA00022840"/>
    </source>
</evidence>
<dbReference type="Pfam" id="PF00072">
    <property type="entry name" value="Response_reg"/>
    <property type="match status" value="1"/>
</dbReference>
<evidence type="ECO:0000256" key="12">
    <source>
        <dbReference type="ARBA" id="ARBA00023163"/>
    </source>
</evidence>
<evidence type="ECO:0000259" key="19">
    <source>
        <dbReference type="PROSITE" id="PS50110"/>
    </source>
</evidence>
<dbReference type="GO" id="GO:0043565">
    <property type="term" value="F:sequence-specific DNA binding"/>
    <property type="evidence" value="ECO:0007669"/>
    <property type="project" value="InterPro"/>
</dbReference>
<dbReference type="Gene3D" id="3.40.50.300">
    <property type="entry name" value="P-loop containing nucleotide triphosphate hydrolases"/>
    <property type="match status" value="1"/>
</dbReference>
<dbReference type="SMART" id="SM00382">
    <property type="entry name" value="AAA"/>
    <property type="match status" value="1"/>
</dbReference>
<dbReference type="InterPro" id="IPR025944">
    <property type="entry name" value="Sigma_54_int_dom_CS"/>
</dbReference>
<dbReference type="PROSITE" id="PS50110">
    <property type="entry name" value="RESPONSE_REGULATORY"/>
    <property type="match status" value="1"/>
</dbReference>
<dbReference type="SUPFAM" id="SSF52540">
    <property type="entry name" value="P-loop containing nucleoside triphosphate hydrolases"/>
    <property type="match status" value="1"/>
</dbReference>
<comment type="subcellular location">
    <subcellularLocation>
        <location evidence="1">Cytoplasm</location>
    </subcellularLocation>
</comment>
<dbReference type="PANTHER" id="PTHR32071:SF95">
    <property type="entry name" value="DNA-BINDING TRANSCRIPTIONAL REGULATOR NTRC"/>
    <property type="match status" value="1"/>
</dbReference>
<evidence type="ECO:0000256" key="8">
    <source>
        <dbReference type="ARBA" id="ARBA00023012"/>
    </source>
</evidence>
<proteinExistence type="predicted"/>